<keyword evidence="4" id="KW-1185">Reference proteome</keyword>
<feature type="region of interest" description="Disordered" evidence="1">
    <location>
        <begin position="543"/>
        <end position="580"/>
    </location>
</feature>
<feature type="compositionally biased region" description="Polar residues" evidence="1">
    <location>
        <begin position="825"/>
        <end position="836"/>
    </location>
</feature>
<feature type="compositionally biased region" description="Low complexity" evidence="1">
    <location>
        <begin position="996"/>
        <end position="1012"/>
    </location>
</feature>
<feature type="region of interest" description="Disordered" evidence="1">
    <location>
        <begin position="661"/>
        <end position="721"/>
    </location>
</feature>
<reference evidence="3 4" key="1">
    <citation type="journal article" date="2021" name="Elife">
        <title>Chloroplast acquisition without the gene transfer in kleptoplastic sea slugs, Plakobranchus ocellatus.</title>
        <authorList>
            <person name="Maeda T."/>
            <person name="Takahashi S."/>
            <person name="Yoshida T."/>
            <person name="Shimamura S."/>
            <person name="Takaki Y."/>
            <person name="Nagai Y."/>
            <person name="Toyoda A."/>
            <person name="Suzuki Y."/>
            <person name="Arimoto A."/>
            <person name="Ishii H."/>
            <person name="Satoh N."/>
            <person name="Nishiyama T."/>
            <person name="Hasebe M."/>
            <person name="Maruyama T."/>
            <person name="Minagawa J."/>
            <person name="Obokata J."/>
            <person name="Shigenobu S."/>
        </authorList>
    </citation>
    <scope>NUCLEOTIDE SEQUENCE [LARGE SCALE GENOMIC DNA]</scope>
</reference>
<evidence type="ECO:0000313" key="3">
    <source>
        <dbReference type="EMBL" id="GFS22255.1"/>
    </source>
</evidence>
<feature type="region of interest" description="Disordered" evidence="1">
    <location>
        <begin position="273"/>
        <end position="292"/>
    </location>
</feature>
<proteinExistence type="predicted"/>
<dbReference type="SUPFAM" id="SSF57196">
    <property type="entry name" value="EGF/Laminin"/>
    <property type="match status" value="1"/>
</dbReference>
<feature type="region of interest" description="Disordered" evidence="1">
    <location>
        <begin position="436"/>
        <end position="508"/>
    </location>
</feature>
<feature type="compositionally biased region" description="Basic and acidic residues" evidence="1">
    <location>
        <begin position="465"/>
        <end position="474"/>
    </location>
</feature>
<dbReference type="AlphaFoldDB" id="A0AAV4JJ24"/>
<dbReference type="CDD" id="cd00054">
    <property type="entry name" value="EGF_CA"/>
    <property type="match status" value="1"/>
</dbReference>
<evidence type="ECO:0008006" key="5">
    <source>
        <dbReference type="Google" id="ProtNLM"/>
    </source>
</evidence>
<feature type="compositionally biased region" description="Polar residues" evidence="1">
    <location>
        <begin position="917"/>
        <end position="928"/>
    </location>
</feature>
<feature type="compositionally biased region" description="Low complexity" evidence="1">
    <location>
        <begin position="622"/>
        <end position="638"/>
    </location>
</feature>
<feature type="region of interest" description="Disordered" evidence="1">
    <location>
        <begin position="802"/>
        <end position="842"/>
    </location>
</feature>
<evidence type="ECO:0000256" key="2">
    <source>
        <dbReference type="SAM" id="SignalP"/>
    </source>
</evidence>
<feature type="signal peptide" evidence="2">
    <location>
        <begin position="1"/>
        <end position="25"/>
    </location>
</feature>
<feature type="compositionally biased region" description="Basic and acidic residues" evidence="1">
    <location>
        <begin position="960"/>
        <end position="969"/>
    </location>
</feature>
<sequence length="1064" mass="118593">MDLTKICRFVILAALSLLCTKCACSDAHSACHHRCIDIGGSYHKCACRHGYKLLSNQRSCWVDRSQSDSRRKFLPGYEGRKQQRLTNKSPTTLASFYGRNGGESGTKRFLPRRQFQSKQRSSLKATNRLKISADRSKSLRNRAHISQQISDRTHLPQEGLNSKRMRAPNEQLAVPILSDSVYRHSKLDSVSNTQLTKTADARQDKTKRSVPISKDGGRQAYRASSLARYRLWIRNRKRINGRMSRKNLYENRYRRKKENVVDGRIVESSKKVSSTDKLYHSKPKGSGKYKMGVKIGSDQEKTSMKMKRIDLVHLRKLRKINKGQKEQYKYNPLSNSPIPIKPILCNSMQADQVKTASPDGVYKSDDKRKLPSKTSLSLSPRGTPTSSSTASGDIKDKIAQEKTVKFAKRPTYLELSTAPKHQALHKDPDDTIHQIKDIRKTPEKKHTTTTFNNKTREQNTTGVENQRKEDDTKTPSETNKTVDDGTSQSNSRRSMGKEKTGKPEEQGKLYLRQKMLTSMREQFLDPRMASLLKRLRFQRRQLQKRRLVSQKPSKVLKPKAPPTTQIPTPMSSSSSSSSSSSQSTLFSSLSSLSSSSLSLLLSPSSSSSSSSSSLSLSSSSSSLSSSLPSSSLSSSTSSDFSVPPAMTISSTPSFLSQSPALKSSHSLGLSHPTPLTPKTSFSPSVSSFPQSSSSTLSISTMTSEPTPTLIQKRKQLPKQKLDEQVTNTGYNHRSISNEYDFRTESFPRRYTESKSFSRTSMIPQSTESIPVRDSIELESSYRKSSIVDMAVNYKHPIKGLKVQGQTDTSPQQKPHHKFPAMARSQARSKQSPSMQSRSRDLRGDFINQSTLFKAKRMRWLDQPDPRPRPDFGQVIVEQPGQGQVEGQDSFQCRYLEERGRGSDLSVQVSVDRVVGEPSSSQVTASDIGSISRKRRPVGHGFVDKTRSGKSNEHLSQTADRVGKSDEKATTEGSVTDSRLTTEDFQLMTARLTSVSVATATTATTTTSRRQTLPVAQQRQIRAQHDRPPGKADSLLARITASSPPLTFSTTAEEIPAPRFSQVKP</sequence>
<dbReference type="EMBL" id="BMAT01013890">
    <property type="protein sequence ID" value="GFS22255.1"/>
    <property type="molecule type" value="Genomic_DNA"/>
</dbReference>
<name>A0AAV4JJ24_9GAST</name>
<feature type="compositionally biased region" description="Polar residues" evidence="1">
    <location>
        <begin position="475"/>
        <end position="493"/>
    </location>
</feature>
<feature type="region of interest" description="Disordered" evidence="1">
    <location>
        <begin position="622"/>
        <end position="642"/>
    </location>
</feature>
<gene>
    <name evidence="3" type="ORF">ElyMa_006946100</name>
</gene>
<comment type="caution">
    <text evidence="3">The sequence shown here is derived from an EMBL/GenBank/DDBJ whole genome shotgun (WGS) entry which is preliminary data.</text>
</comment>
<feature type="compositionally biased region" description="Low complexity" evidence="1">
    <location>
        <begin position="372"/>
        <end position="381"/>
    </location>
</feature>
<keyword evidence="2" id="KW-0732">Signal</keyword>
<dbReference type="Gene3D" id="2.10.25.10">
    <property type="entry name" value="Laminin"/>
    <property type="match status" value="1"/>
</dbReference>
<dbReference type="Proteomes" id="UP000762676">
    <property type="component" value="Unassembled WGS sequence"/>
</dbReference>
<feature type="compositionally biased region" description="Polar residues" evidence="1">
    <location>
        <begin position="84"/>
        <end position="94"/>
    </location>
</feature>
<evidence type="ECO:0000313" key="4">
    <source>
        <dbReference type="Proteomes" id="UP000762676"/>
    </source>
</evidence>
<protein>
    <recommendedName>
        <fullName evidence="5">EGF-like domain-containing protein</fullName>
    </recommendedName>
</protein>
<feature type="compositionally biased region" description="Polar residues" evidence="1">
    <location>
        <begin position="382"/>
        <end position="391"/>
    </location>
</feature>
<feature type="compositionally biased region" description="Basic and acidic residues" evidence="1">
    <location>
        <begin position="495"/>
        <end position="507"/>
    </location>
</feature>
<feature type="region of interest" description="Disordered" evidence="1">
    <location>
        <begin position="82"/>
        <end position="165"/>
    </location>
</feature>
<organism evidence="3 4">
    <name type="scientific">Elysia marginata</name>
    <dbReference type="NCBI Taxonomy" id="1093978"/>
    <lineage>
        <taxon>Eukaryota</taxon>
        <taxon>Metazoa</taxon>
        <taxon>Spiralia</taxon>
        <taxon>Lophotrochozoa</taxon>
        <taxon>Mollusca</taxon>
        <taxon>Gastropoda</taxon>
        <taxon>Heterobranchia</taxon>
        <taxon>Euthyneura</taxon>
        <taxon>Panpulmonata</taxon>
        <taxon>Sacoglossa</taxon>
        <taxon>Placobranchoidea</taxon>
        <taxon>Plakobranchidae</taxon>
        <taxon>Elysia</taxon>
    </lineage>
</organism>
<feature type="compositionally biased region" description="Polar residues" evidence="1">
    <location>
        <begin position="803"/>
        <end position="812"/>
    </location>
</feature>
<feature type="region of interest" description="Disordered" evidence="1">
    <location>
        <begin position="193"/>
        <end position="218"/>
    </location>
</feature>
<feature type="region of interest" description="Disordered" evidence="1">
    <location>
        <begin position="996"/>
        <end position="1031"/>
    </location>
</feature>
<feature type="region of interest" description="Disordered" evidence="1">
    <location>
        <begin position="912"/>
        <end position="979"/>
    </location>
</feature>
<feature type="region of interest" description="Disordered" evidence="1">
    <location>
        <begin position="351"/>
        <end position="396"/>
    </location>
</feature>
<evidence type="ECO:0000256" key="1">
    <source>
        <dbReference type="SAM" id="MobiDB-lite"/>
    </source>
</evidence>
<feature type="compositionally biased region" description="Basic and acidic residues" evidence="1">
    <location>
        <begin position="941"/>
        <end position="952"/>
    </location>
</feature>
<feature type="compositionally biased region" description="Basic and acidic residues" evidence="1">
    <location>
        <begin position="436"/>
        <end position="446"/>
    </location>
</feature>
<feature type="compositionally biased region" description="Low complexity" evidence="1">
    <location>
        <begin position="676"/>
        <end position="703"/>
    </location>
</feature>
<feature type="compositionally biased region" description="Polar residues" evidence="1">
    <location>
        <begin position="114"/>
        <end position="125"/>
    </location>
</feature>
<accession>A0AAV4JJ24</accession>
<feature type="compositionally biased region" description="Low complexity" evidence="1">
    <location>
        <begin position="571"/>
        <end position="580"/>
    </location>
</feature>
<feature type="chain" id="PRO_5043315781" description="EGF-like domain-containing protein" evidence="2">
    <location>
        <begin position="26"/>
        <end position="1064"/>
    </location>
</feature>